<evidence type="ECO:0000256" key="1">
    <source>
        <dbReference type="SAM" id="MobiDB-lite"/>
    </source>
</evidence>
<comment type="caution">
    <text evidence="2">The sequence shown here is derived from an EMBL/GenBank/DDBJ whole genome shotgun (WGS) entry which is preliminary data.</text>
</comment>
<sequence>MGLAAAASQKVFRIVDLALASLVAQEENVDVNFIKNNNFNNNAYRNNYGNNNYRPYPSNNGSGYGNSYGNSYNNNKSVPSGLEVMLKEFISTQTAFNKTIEEKLGKIDVLASKVDSLALDVDLLKLKVMPEEVKDATFAKTNAIQVRINDNIRMLAELHARWDREEKEKLAKENNVAKVWTITTTSNVDSSHVATPPTINGKIIGVGNVSTPSAKRVKLPETAETVCDKSAEIFQNVVDHNGLDFDDCHITEVIKFLQKLARSPNASATNLAFTKHITNALIKAREEKLKLEASIPRKLEDGWEPIIKMKFNDFDCNALCDLGASISVMPKKIYDMLDLPPLKNCYLDVNLADNAIKKPLGRIDNVRITKSYKGNILELDKINARVLFFHEASRRPEGIRSGATRWRHHKAARPRRARAALWCGPLVCPQRCPSAYLKPSSRKPYYREPRYGKPTEMPPPPNPISGIQRSLGTAERGIITEALHHHARSGLMRE</sequence>
<keyword evidence="3" id="KW-1185">Reference proteome</keyword>
<name>A0AAD8T2Q1_LOLMU</name>
<protein>
    <submittedName>
        <fullName evidence="2">Uncharacterized protein</fullName>
    </submittedName>
</protein>
<organism evidence="2 3">
    <name type="scientific">Lolium multiflorum</name>
    <name type="common">Italian ryegrass</name>
    <name type="synonym">Lolium perenne subsp. multiflorum</name>
    <dbReference type="NCBI Taxonomy" id="4521"/>
    <lineage>
        <taxon>Eukaryota</taxon>
        <taxon>Viridiplantae</taxon>
        <taxon>Streptophyta</taxon>
        <taxon>Embryophyta</taxon>
        <taxon>Tracheophyta</taxon>
        <taxon>Spermatophyta</taxon>
        <taxon>Magnoliopsida</taxon>
        <taxon>Liliopsida</taxon>
        <taxon>Poales</taxon>
        <taxon>Poaceae</taxon>
        <taxon>BOP clade</taxon>
        <taxon>Pooideae</taxon>
        <taxon>Poodae</taxon>
        <taxon>Poeae</taxon>
        <taxon>Poeae Chloroplast Group 2 (Poeae type)</taxon>
        <taxon>Loliodinae</taxon>
        <taxon>Loliinae</taxon>
        <taxon>Lolium</taxon>
    </lineage>
</organism>
<dbReference type="AlphaFoldDB" id="A0AAD8T2Q1"/>
<dbReference type="CDD" id="cd00303">
    <property type="entry name" value="retropepsin_like"/>
    <property type="match status" value="1"/>
</dbReference>
<dbReference type="PANTHER" id="PTHR33067:SF31">
    <property type="entry name" value="RNA-DIRECTED DNA POLYMERASE"/>
    <property type="match status" value="1"/>
</dbReference>
<feature type="region of interest" description="Disordered" evidence="1">
    <location>
        <begin position="441"/>
        <end position="462"/>
    </location>
</feature>
<dbReference type="PANTHER" id="PTHR33067">
    <property type="entry name" value="RNA-DIRECTED DNA POLYMERASE-RELATED"/>
    <property type="match status" value="1"/>
</dbReference>
<proteinExistence type="predicted"/>
<evidence type="ECO:0000313" key="3">
    <source>
        <dbReference type="Proteomes" id="UP001231189"/>
    </source>
</evidence>
<gene>
    <name evidence="2" type="ORF">QYE76_056741</name>
</gene>
<dbReference type="Proteomes" id="UP001231189">
    <property type="component" value="Unassembled WGS sequence"/>
</dbReference>
<dbReference type="InterPro" id="IPR021109">
    <property type="entry name" value="Peptidase_aspartic_dom_sf"/>
</dbReference>
<dbReference type="EMBL" id="JAUUTY010000003">
    <property type="protein sequence ID" value="KAK1668582.1"/>
    <property type="molecule type" value="Genomic_DNA"/>
</dbReference>
<reference evidence="2" key="1">
    <citation type="submission" date="2023-07" db="EMBL/GenBank/DDBJ databases">
        <title>A chromosome-level genome assembly of Lolium multiflorum.</title>
        <authorList>
            <person name="Chen Y."/>
            <person name="Copetti D."/>
            <person name="Kolliker R."/>
            <person name="Studer B."/>
        </authorList>
    </citation>
    <scope>NUCLEOTIDE SEQUENCE</scope>
    <source>
        <strain evidence="2">02402/16</strain>
        <tissue evidence="2">Leaf</tissue>
    </source>
</reference>
<accession>A0AAD8T2Q1</accession>
<dbReference type="Gene3D" id="2.40.70.10">
    <property type="entry name" value="Acid Proteases"/>
    <property type="match status" value="1"/>
</dbReference>
<evidence type="ECO:0000313" key="2">
    <source>
        <dbReference type="EMBL" id="KAK1668582.1"/>
    </source>
</evidence>